<keyword evidence="3" id="KW-1185">Reference proteome</keyword>
<sequence>MPFVLSFLFLFRLVLVDHRVWRVTYTKFRSQLPNTISDQYTTSFNRDAARIPRLLLSPSFIGISPEYVDKEFERDKAEHGADDYTVAQVSGVSPADAFKGVKLAQPIADAREVLPQFRGSRCLSRYPLSECPFPGMCPPAVPGSRAATEPNGTLPCAMWATGEPQALSRYLADEGQTGGKSALRDRVLDWDMDGQWKDDLWHPYDPLLARPKEKFHFYTPEEMHRCFKGKRIVFQGDSMVRQLFYRTVNYLRQLPTSVEHVFDWGTSSYQSFPNGTDKWWANCPDRKCTFPPEALYTVMFDWHNPWGPEGELKRLREYETDIVVMGWNYWLAGDFSFTPLRKELIKFFTGYPEDGWKFQGKFSWYMTPDRGPSEADHQEFMTRNHGMRNFVRTRRKAGQTNINALPNDYLTKMDNGRVIVRDRRPITSWFNDVHFMADFLESNFPEPLKPGLQYIKAPMDWDARDVINLNIIQTWLNGICEPTS</sequence>
<evidence type="ECO:0000313" key="3">
    <source>
        <dbReference type="Proteomes" id="UP000077266"/>
    </source>
</evidence>
<dbReference type="Proteomes" id="UP000077266">
    <property type="component" value="Unassembled WGS sequence"/>
</dbReference>
<feature type="chain" id="PRO_5007856517" evidence="1">
    <location>
        <begin position="17"/>
        <end position="484"/>
    </location>
</feature>
<evidence type="ECO:0000256" key="1">
    <source>
        <dbReference type="SAM" id="SignalP"/>
    </source>
</evidence>
<dbReference type="InParanoid" id="A0A165DE24"/>
<evidence type="ECO:0000313" key="2">
    <source>
        <dbReference type="EMBL" id="KZV84327.1"/>
    </source>
</evidence>
<name>A0A165DE24_EXIGL</name>
<proteinExistence type="predicted"/>
<gene>
    <name evidence="2" type="ORF">EXIGLDRAFT_776662</name>
</gene>
<protein>
    <submittedName>
        <fullName evidence="2">Uncharacterized protein</fullName>
    </submittedName>
</protein>
<dbReference type="EMBL" id="KV426230">
    <property type="protein sequence ID" value="KZV84327.1"/>
    <property type="molecule type" value="Genomic_DNA"/>
</dbReference>
<dbReference type="OrthoDB" id="3188148at2759"/>
<accession>A0A165DE24</accession>
<reference evidence="2 3" key="1">
    <citation type="journal article" date="2016" name="Mol. Biol. Evol.">
        <title>Comparative Genomics of Early-Diverging Mushroom-Forming Fungi Provides Insights into the Origins of Lignocellulose Decay Capabilities.</title>
        <authorList>
            <person name="Nagy L.G."/>
            <person name="Riley R."/>
            <person name="Tritt A."/>
            <person name="Adam C."/>
            <person name="Daum C."/>
            <person name="Floudas D."/>
            <person name="Sun H."/>
            <person name="Yadav J.S."/>
            <person name="Pangilinan J."/>
            <person name="Larsson K.H."/>
            <person name="Matsuura K."/>
            <person name="Barry K."/>
            <person name="Labutti K."/>
            <person name="Kuo R."/>
            <person name="Ohm R.A."/>
            <person name="Bhattacharya S.S."/>
            <person name="Shirouzu T."/>
            <person name="Yoshinaga Y."/>
            <person name="Martin F.M."/>
            <person name="Grigoriev I.V."/>
            <person name="Hibbett D.S."/>
        </authorList>
    </citation>
    <scope>NUCLEOTIDE SEQUENCE [LARGE SCALE GENOMIC DNA]</scope>
    <source>
        <strain evidence="2 3">HHB12029</strain>
    </source>
</reference>
<organism evidence="2 3">
    <name type="scientific">Exidia glandulosa HHB12029</name>
    <dbReference type="NCBI Taxonomy" id="1314781"/>
    <lineage>
        <taxon>Eukaryota</taxon>
        <taxon>Fungi</taxon>
        <taxon>Dikarya</taxon>
        <taxon>Basidiomycota</taxon>
        <taxon>Agaricomycotina</taxon>
        <taxon>Agaricomycetes</taxon>
        <taxon>Auriculariales</taxon>
        <taxon>Exidiaceae</taxon>
        <taxon>Exidia</taxon>
    </lineage>
</organism>
<dbReference type="AlphaFoldDB" id="A0A165DE24"/>
<keyword evidence="1" id="KW-0732">Signal</keyword>
<feature type="signal peptide" evidence="1">
    <location>
        <begin position="1"/>
        <end position="16"/>
    </location>
</feature>